<name>A0ABU7TWK1_9HYPH</name>
<comment type="caution">
    <text evidence="1">The sequence shown here is derived from an EMBL/GenBank/DDBJ whole genome shotgun (WGS) entry which is preliminary data.</text>
</comment>
<sequence length="299" mass="33953">MGKYDTTIREVLQEGCGAFLRQIGIDRPLKPLPFKLPRVTAREVDFVGEDENGVVHHVEFQSTNDPFMQARMLIYAGQIGERVMRMRRPPVMQRKRRRPEQIEFPDIRSTMVYVGRQPMSMPTAIAREPVLDFRYVARDARELDADALIDSPEIGDALMAVLCREGTKPDKVRKILERIEGAEAFRRDRDYGRLLILAELRDASRVVDTELKRMNIQVNLDNIPRVREHAKQARIDMLVTMLTGKFAEEAKQVDLPARLSKMDVRQLEGVALRAGTLDDLDAVLDGNPPAEMPGAGPKP</sequence>
<evidence type="ECO:0000313" key="1">
    <source>
        <dbReference type="EMBL" id="MEE7494309.1"/>
    </source>
</evidence>
<dbReference type="EMBL" id="MLCA01000016">
    <property type="protein sequence ID" value="MEE7494309.1"/>
    <property type="molecule type" value="Genomic_DNA"/>
</dbReference>
<reference evidence="1 2" key="1">
    <citation type="journal article" date="2012" name="Genet. Mol. Biol.">
        <title>Analysis of 16S rRNA and mxaF genes revealing insights into Methylobacterium niche-specific plant association.</title>
        <authorList>
            <person name="Dourado M.N."/>
            <person name="Andreote F.D."/>
            <person name="Dini-Andreote F."/>
            <person name="Conti R."/>
            <person name="Araujo J.M."/>
            <person name="Araujo W.L."/>
        </authorList>
    </citation>
    <scope>NUCLEOTIDE SEQUENCE [LARGE SCALE GENOMIC DNA]</scope>
    <source>
        <strain evidence="1 2">TC3-10</strain>
    </source>
</reference>
<gene>
    <name evidence="1" type="ORF">MOTC310_29390</name>
</gene>
<accession>A0ABU7TWK1</accession>
<protein>
    <recommendedName>
        <fullName evidence="3">Transposase (putative) YhgA-like domain-containing protein</fullName>
    </recommendedName>
</protein>
<organism evidence="1 2">
    <name type="scientific">Methylobacterium oryzae</name>
    <dbReference type="NCBI Taxonomy" id="334852"/>
    <lineage>
        <taxon>Bacteria</taxon>
        <taxon>Pseudomonadati</taxon>
        <taxon>Pseudomonadota</taxon>
        <taxon>Alphaproteobacteria</taxon>
        <taxon>Hyphomicrobiales</taxon>
        <taxon>Methylobacteriaceae</taxon>
        <taxon>Methylobacterium</taxon>
    </lineage>
</organism>
<evidence type="ECO:0008006" key="3">
    <source>
        <dbReference type="Google" id="ProtNLM"/>
    </source>
</evidence>
<keyword evidence="2" id="KW-1185">Reference proteome</keyword>
<dbReference type="RefSeq" id="WP_331304328.1">
    <property type="nucleotide sequence ID" value="NZ_MLCA01000016.1"/>
</dbReference>
<proteinExistence type="predicted"/>
<evidence type="ECO:0000313" key="2">
    <source>
        <dbReference type="Proteomes" id="UP001355206"/>
    </source>
</evidence>
<dbReference type="Proteomes" id="UP001355206">
    <property type="component" value="Unassembled WGS sequence"/>
</dbReference>